<dbReference type="CDD" id="cd00475">
    <property type="entry name" value="Cis_IPPS"/>
    <property type="match status" value="1"/>
</dbReference>
<feature type="binding site" evidence="2">
    <location>
        <begin position="13"/>
        <end position="16"/>
    </location>
    <ligand>
        <name>substrate</name>
    </ligand>
</feature>
<dbReference type="STRING" id="1902579.BHV28_07520"/>
<gene>
    <name evidence="3" type="ORF">BHV28_07520</name>
</gene>
<organism evidence="3 4">
    <name type="scientific">Candidatus Tokpelaia hoelldobleri</name>
    <dbReference type="NCBI Taxonomy" id="1902579"/>
    <lineage>
        <taxon>Bacteria</taxon>
        <taxon>Pseudomonadati</taxon>
        <taxon>Pseudomonadota</taxon>
        <taxon>Alphaproteobacteria</taxon>
        <taxon>Hyphomicrobiales</taxon>
        <taxon>Candidatus Tokpelaia</taxon>
    </lineage>
</organism>
<protein>
    <recommendedName>
        <fullName evidence="2">Isoprenyl transferase</fullName>
        <ecNumber evidence="2">2.5.1.-</ecNumber>
    </recommendedName>
</protein>
<dbReference type="AlphaFoldDB" id="A0A1U9JUB1"/>
<feature type="binding site" evidence="2">
    <location>
        <position position="199"/>
    </location>
    <ligand>
        <name>Mg(2+)</name>
        <dbReference type="ChEBI" id="CHEBI:18420"/>
    </ligand>
</feature>
<feature type="binding site" evidence="2">
    <location>
        <position position="61"/>
    </location>
    <ligand>
        <name>substrate</name>
    </ligand>
</feature>
<feature type="binding site" evidence="2">
    <location>
        <position position="180"/>
    </location>
    <ligand>
        <name>substrate</name>
    </ligand>
</feature>
<feature type="binding site" evidence="2">
    <location>
        <begin position="186"/>
        <end position="188"/>
    </location>
    <ligand>
        <name>substrate</name>
    </ligand>
</feature>
<feature type="binding site" evidence="2">
    <location>
        <begin position="57"/>
        <end position="59"/>
    </location>
    <ligand>
        <name>substrate</name>
    </ligand>
</feature>
<comment type="subunit">
    <text evidence="2">Homodimer.</text>
</comment>
<evidence type="ECO:0000313" key="4">
    <source>
        <dbReference type="Proteomes" id="UP000188912"/>
    </source>
</evidence>
<proteinExistence type="inferred from homology"/>
<feature type="binding site" evidence="2">
    <location>
        <position position="29"/>
    </location>
    <ligand>
        <name>substrate</name>
    </ligand>
</feature>
<dbReference type="NCBIfam" id="NF011408">
    <property type="entry name" value="PRK14834.1"/>
    <property type="match status" value="1"/>
</dbReference>
<feature type="binding site" evidence="2">
    <location>
        <position position="63"/>
    </location>
    <ligand>
        <name>substrate</name>
    </ligand>
</feature>
<reference evidence="3 4" key="1">
    <citation type="journal article" date="2010" name="Science">
        <title>Genomic comparison of the ants Camponotus floridanus and Harpegnathos saltator.</title>
        <authorList>
            <person name="Bonasio R."/>
            <person name="Zhang G."/>
            <person name="Ye C."/>
            <person name="Mutti N.S."/>
            <person name="Fang X."/>
            <person name="Qin N."/>
            <person name="Donahue G."/>
            <person name="Yang P."/>
            <person name="Li Q."/>
            <person name="Li C."/>
            <person name="Zhang P."/>
            <person name="Huang Z."/>
            <person name="Berger S.L."/>
            <person name="Reinberg D."/>
            <person name="Wang J."/>
            <person name="Liebig J."/>
        </authorList>
    </citation>
    <scope>NUCLEOTIDE SEQUENCE [LARGE SCALE GENOMIC DNA]</scope>
    <source>
        <strain evidence="3 4">Hsal</strain>
    </source>
</reference>
<accession>A0A1U9JUB1</accession>
<dbReference type="PANTHER" id="PTHR10291:SF0">
    <property type="entry name" value="DEHYDRODOLICHYL DIPHOSPHATE SYNTHASE 2"/>
    <property type="match status" value="1"/>
</dbReference>
<dbReference type="GO" id="GO:0000287">
    <property type="term" value="F:magnesium ion binding"/>
    <property type="evidence" value="ECO:0007669"/>
    <property type="project" value="UniProtKB-UniRule"/>
</dbReference>
<feature type="active site" evidence="2">
    <location>
        <position position="12"/>
    </location>
</feature>
<feature type="binding site" evidence="2">
    <location>
        <position position="17"/>
    </location>
    <ligand>
        <name>substrate</name>
    </ligand>
</feature>
<comment type="function">
    <text evidence="2">Catalyzes the condensation of isopentenyl diphosphate (IPP) with allylic pyrophosphates generating different type of terpenoids.</text>
</comment>
<dbReference type="PANTHER" id="PTHR10291">
    <property type="entry name" value="DEHYDRODOLICHYL DIPHOSPHATE SYNTHASE FAMILY MEMBER"/>
    <property type="match status" value="1"/>
</dbReference>
<reference evidence="3 4" key="2">
    <citation type="journal article" date="2016" name="Sci. Rep.">
        <title>The genome of Rhizobiales bacteria in predatory ants reveals urease gene functions but no genes for nitrogen fixation.</title>
        <authorList>
            <person name="Neuvonen M.M."/>
            <person name="Tamarit D."/>
            <person name="Naslund K."/>
            <person name="Liebig J."/>
            <person name="Feldhaar H."/>
            <person name="Moran N.A."/>
            <person name="Guy L."/>
            <person name="Andersson S.G."/>
        </authorList>
    </citation>
    <scope>NUCLEOTIDE SEQUENCE [LARGE SCALE GENOMIC DNA]</scope>
    <source>
        <strain evidence="3 4">Hsal</strain>
    </source>
</reference>
<feature type="active site" description="Proton acceptor" evidence="2">
    <location>
        <position position="60"/>
    </location>
</feature>
<evidence type="ECO:0000313" key="3">
    <source>
        <dbReference type="EMBL" id="AQS41452.1"/>
    </source>
</evidence>
<dbReference type="InterPro" id="IPR018520">
    <property type="entry name" value="UPP_synth-like_CS"/>
</dbReference>
<dbReference type="GO" id="GO:0008834">
    <property type="term" value="F:ditrans,polycis-undecaprenyl-diphosphate synthase [(2E,6E)-farnesyl-diphosphate specific] activity"/>
    <property type="evidence" value="ECO:0007669"/>
    <property type="project" value="TreeGrafter"/>
</dbReference>
<dbReference type="HAMAP" id="MF_01139">
    <property type="entry name" value="ISPT"/>
    <property type="match status" value="1"/>
</dbReference>
<comment type="similarity">
    <text evidence="2">Belongs to the UPP synthase family.</text>
</comment>
<dbReference type="FunFam" id="3.40.1180.10:FF:000001">
    <property type="entry name" value="(2E,6E)-farnesyl-diphosphate-specific ditrans,polycis-undecaprenyl-diphosphate synthase"/>
    <property type="match status" value="1"/>
</dbReference>
<dbReference type="InterPro" id="IPR001441">
    <property type="entry name" value="UPP_synth-like"/>
</dbReference>
<dbReference type="GO" id="GO:0005829">
    <property type="term" value="C:cytosol"/>
    <property type="evidence" value="ECO:0007669"/>
    <property type="project" value="TreeGrafter"/>
</dbReference>
<keyword evidence="2" id="KW-0460">Magnesium</keyword>
<feature type="binding site" evidence="2">
    <location>
        <position position="12"/>
    </location>
    <ligand>
        <name>Mg(2+)</name>
        <dbReference type="ChEBI" id="CHEBI:18420"/>
    </ligand>
</feature>
<dbReference type="GO" id="GO:0016094">
    <property type="term" value="P:polyprenol biosynthetic process"/>
    <property type="evidence" value="ECO:0007669"/>
    <property type="project" value="TreeGrafter"/>
</dbReference>
<keyword evidence="2" id="KW-0479">Metal-binding</keyword>
<dbReference type="NCBIfam" id="NF011405">
    <property type="entry name" value="PRK14830.1"/>
    <property type="match status" value="1"/>
</dbReference>
<dbReference type="Proteomes" id="UP000188912">
    <property type="component" value="Chromosome"/>
</dbReference>
<dbReference type="PROSITE" id="PS01066">
    <property type="entry name" value="UPP_SYNTHASE"/>
    <property type="match status" value="1"/>
</dbReference>
<dbReference type="EMBL" id="CP017315">
    <property type="protein sequence ID" value="AQS41452.1"/>
    <property type="molecule type" value="Genomic_DNA"/>
</dbReference>
<dbReference type="SUPFAM" id="SSF64005">
    <property type="entry name" value="Undecaprenyl diphosphate synthase"/>
    <property type="match status" value="1"/>
</dbReference>
<dbReference type="NCBIfam" id="TIGR00055">
    <property type="entry name" value="uppS"/>
    <property type="match status" value="1"/>
</dbReference>
<dbReference type="EC" id="2.5.1.-" evidence="2"/>
<evidence type="ECO:0000256" key="2">
    <source>
        <dbReference type="HAMAP-Rule" id="MF_01139"/>
    </source>
</evidence>
<dbReference type="InterPro" id="IPR036424">
    <property type="entry name" value="UPP_synth-like_sf"/>
</dbReference>
<dbReference type="Pfam" id="PF01255">
    <property type="entry name" value="Prenyltransf"/>
    <property type="match status" value="1"/>
</dbReference>
<keyword evidence="1 2" id="KW-0808">Transferase</keyword>
<feature type="binding site" evidence="2">
    <location>
        <position position="25"/>
    </location>
    <ligand>
        <name>substrate</name>
    </ligand>
</feature>
<name>A0A1U9JUB1_9HYPH</name>
<evidence type="ECO:0000256" key="1">
    <source>
        <dbReference type="ARBA" id="ARBA00022679"/>
    </source>
</evidence>
<dbReference type="KEGG" id="thd:BHV28_07520"/>
<keyword evidence="4" id="KW-1185">Reference proteome</keyword>
<comment type="cofactor">
    <cofactor evidence="2">
        <name>Mg(2+)</name>
        <dbReference type="ChEBI" id="CHEBI:18420"/>
    </cofactor>
    <text evidence="2">Binds 2 magnesium ions per subunit.</text>
</comment>
<dbReference type="Gene3D" id="3.40.1180.10">
    <property type="entry name" value="Decaprenyl diphosphate synthase-like"/>
    <property type="match status" value="1"/>
</dbReference>
<sequence>MTLPRHIAIIMDGNGRWASARKLPRLAGHQAGMQALRGVVAHAADIGLEWLTVYAFSSENWSRPVEEVNHLLSLLKLFIKRDLAQLHERNVRIRVIGARDNLAEDIGVLLDKAEKLTAGNSGLNLVVAFNYGARDEIVRAARALVQDVQAGKLQAAQINAQAFAGRLDTVDIPDPDLIIRTSGEMRLSNFLLWQAAYAELSFMPCYWPDFSSEDLDVAIAAFCGRERRFGALAAGECRKDAAQ</sequence>